<reference evidence="4" key="3">
    <citation type="submission" date="2025-09" db="UniProtKB">
        <authorList>
            <consortium name="Ensembl"/>
        </authorList>
    </citation>
    <scope>IDENTIFICATION</scope>
</reference>
<dbReference type="GeneTree" id="ENSGT00390000009358"/>
<name>A0AAY4E7A1_9TELE</name>
<dbReference type="InterPro" id="IPR032675">
    <property type="entry name" value="LRR_dom_sf"/>
</dbReference>
<sequence>MERTGESVSDVDPGNTSGSRPRADAAGKAPVRRTSSSSPAPGTKAKKKKPRVPRKPRPNFTVEQGEDMLLIVSNVNSHDRVWKPKKKRRKKTANKGQTTATASKKRKASREVILAKQTVADDAPPRPGVACSGDGTDRWGRRMPVEVLVEVFRLVVGQDGAVPFLCRAGRVCRLWRDAASNPVLWRAVTVGHCWTEPGKVQLQSTEAKIRNTVHWLAENRFSQLRVFSLCHWKKHVDYVVQVVSESCPHLNSLKLSHCSGVTEKAFQSIGSHCKSFESIDVQHTEVQGDALVTFLEMYGSQIKKVLFTYGPRSEKLLTVISRGSCPELRLLAINTNLTFGFFQLPVCIPALQAGCPKLQVFSMMNLSPRPKMTRNTVSAPGFPMLEELCVATSSDSFLTDQDLSSFLHGSPRLRVLDIRGCSRITTAGLICLPCEELECLFWGQYFNSSKMLSSKKGIHLLTQKWSQTLRELDLANHNFSEEDIEVAMGHLTHTTRADSVQSLNLSGTKITSHSLRLLISHSQALSYLNLSSCRNLPRGLKRLYRGQENIQQLLDNLT</sequence>
<dbReference type="Proteomes" id="UP000694580">
    <property type="component" value="Chromosome 20"/>
</dbReference>
<keyword evidence="1" id="KW-0833">Ubl conjugation pathway</keyword>
<accession>A0AAY4E7A1</accession>
<dbReference type="PANTHER" id="PTHR38926:SF5">
    <property type="entry name" value="F-BOX AND LEUCINE-RICH REPEAT PROTEIN 6"/>
    <property type="match status" value="1"/>
</dbReference>
<dbReference type="CDD" id="cd22119">
    <property type="entry name" value="F-box_FBXL6"/>
    <property type="match status" value="1"/>
</dbReference>
<proteinExistence type="predicted"/>
<organism evidence="4 5">
    <name type="scientific">Denticeps clupeoides</name>
    <name type="common">denticle herring</name>
    <dbReference type="NCBI Taxonomy" id="299321"/>
    <lineage>
        <taxon>Eukaryota</taxon>
        <taxon>Metazoa</taxon>
        <taxon>Chordata</taxon>
        <taxon>Craniata</taxon>
        <taxon>Vertebrata</taxon>
        <taxon>Euteleostomi</taxon>
        <taxon>Actinopterygii</taxon>
        <taxon>Neopterygii</taxon>
        <taxon>Teleostei</taxon>
        <taxon>Clupei</taxon>
        <taxon>Clupeiformes</taxon>
        <taxon>Denticipitoidei</taxon>
        <taxon>Denticipitidae</taxon>
        <taxon>Denticeps</taxon>
    </lineage>
</organism>
<dbReference type="SUPFAM" id="SSF81383">
    <property type="entry name" value="F-box domain"/>
    <property type="match status" value="1"/>
</dbReference>
<feature type="compositionally biased region" description="Low complexity" evidence="2">
    <location>
        <begin position="34"/>
        <end position="43"/>
    </location>
</feature>
<evidence type="ECO:0000256" key="1">
    <source>
        <dbReference type="ARBA" id="ARBA00022786"/>
    </source>
</evidence>
<keyword evidence="5" id="KW-1185">Reference proteome</keyword>
<dbReference type="SMART" id="SM00367">
    <property type="entry name" value="LRR_CC"/>
    <property type="match status" value="4"/>
</dbReference>
<dbReference type="InterPro" id="IPR047922">
    <property type="entry name" value="FBXL6_F-box"/>
</dbReference>
<feature type="compositionally biased region" description="Basic residues" evidence="2">
    <location>
        <begin position="83"/>
        <end position="93"/>
    </location>
</feature>
<reference evidence="4" key="2">
    <citation type="submission" date="2025-08" db="UniProtKB">
        <authorList>
            <consortium name="Ensembl"/>
        </authorList>
    </citation>
    <scope>IDENTIFICATION</scope>
</reference>
<dbReference type="FunFam" id="1.20.1280.50:FF:000035">
    <property type="entry name" value="F-box/LRR-repeat protein 6 isoform X2"/>
    <property type="match status" value="1"/>
</dbReference>
<dbReference type="RefSeq" id="XP_028819428.1">
    <property type="nucleotide sequence ID" value="XM_028963595.1"/>
</dbReference>
<gene>
    <name evidence="4" type="primary">fbxl6</name>
</gene>
<feature type="compositionally biased region" description="Basic residues" evidence="2">
    <location>
        <begin position="44"/>
        <end position="57"/>
    </location>
</feature>
<dbReference type="Gene3D" id="3.80.10.10">
    <property type="entry name" value="Ribonuclease Inhibitor"/>
    <property type="match status" value="1"/>
</dbReference>
<dbReference type="InterPro" id="IPR001810">
    <property type="entry name" value="F-box_dom"/>
</dbReference>
<dbReference type="GeneID" id="114770014"/>
<evidence type="ECO:0000259" key="3">
    <source>
        <dbReference type="Pfam" id="PF12937"/>
    </source>
</evidence>
<dbReference type="Gene3D" id="1.20.1280.50">
    <property type="match status" value="1"/>
</dbReference>
<dbReference type="Pfam" id="PF12937">
    <property type="entry name" value="F-box-like"/>
    <property type="match status" value="1"/>
</dbReference>
<dbReference type="AlphaFoldDB" id="A0AAY4E7A1"/>
<dbReference type="Ensembl" id="ENSDCDT00010063646.1">
    <property type="protein sequence ID" value="ENSDCDP00010053149.1"/>
    <property type="gene ID" value="ENSDCDG00010030917.1"/>
</dbReference>
<dbReference type="InterPro" id="IPR006553">
    <property type="entry name" value="Leu-rich_rpt_Cys-con_subtyp"/>
</dbReference>
<dbReference type="SUPFAM" id="SSF52047">
    <property type="entry name" value="RNI-like"/>
    <property type="match status" value="1"/>
</dbReference>
<reference evidence="4 5" key="1">
    <citation type="submission" date="2020-06" db="EMBL/GenBank/DDBJ databases">
        <authorList>
            <consortium name="Wellcome Sanger Institute Data Sharing"/>
        </authorList>
    </citation>
    <scope>NUCLEOTIDE SEQUENCE [LARGE SCALE GENOMIC DNA]</scope>
</reference>
<dbReference type="InterPro" id="IPR036047">
    <property type="entry name" value="F-box-like_dom_sf"/>
</dbReference>
<feature type="region of interest" description="Disordered" evidence="2">
    <location>
        <begin position="1"/>
        <end position="65"/>
    </location>
</feature>
<feature type="region of interest" description="Disordered" evidence="2">
    <location>
        <begin position="77"/>
        <end position="110"/>
    </location>
</feature>
<evidence type="ECO:0000313" key="5">
    <source>
        <dbReference type="Proteomes" id="UP000694580"/>
    </source>
</evidence>
<evidence type="ECO:0000256" key="2">
    <source>
        <dbReference type="SAM" id="MobiDB-lite"/>
    </source>
</evidence>
<feature type="domain" description="F-box" evidence="3">
    <location>
        <begin position="142"/>
        <end position="188"/>
    </location>
</feature>
<dbReference type="CTD" id="26233"/>
<dbReference type="GO" id="GO:0019005">
    <property type="term" value="C:SCF ubiquitin ligase complex"/>
    <property type="evidence" value="ECO:0007669"/>
    <property type="project" value="InterPro"/>
</dbReference>
<dbReference type="PANTHER" id="PTHR38926">
    <property type="entry name" value="F-BOX DOMAIN CONTAINING PROTEIN, EXPRESSED"/>
    <property type="match status" value="1"/>
</dbReference>
<evidence type="ECO:0000313" key="4">
    <source>
        <dbReference type="Ensembl" id="ENSDCDP00010053149.1"/>
    </source>
</evidence>
<protein>
    <recommendedName>
        <fullName evidence="3">F-box domain-containing protein</fullName>
    </recommendedName>
</protein>